<keyword evidence="1" id="KW-1133">Transmembrane helix</keyword>
<evidence type="ECO:0000256" key="1">
    <source>
        <dbReference type="SAM" id="Phobius"/>
    </source>
</evidence>
<protein>
    <submittedName>
        <fullName evidence="2">Uncharacterized protein</fullName>
    </submittedName>
</protein>
<keyword evidence="1" id="KW-0812">Transmembrane</keyword>
<accession>A0A8J2VE50</accession>
<feature type="transmembrane region" description="Helical" evidence="1">
    <location>
        <begin position="40"/>
        <end position="59"/>
    </location>
</feature>
<reference evidence="2" key="2">
    <citation type="submission" date="2020-09" db="EMBL/GenBank/DDBJ databases">
        <authorList>
            <person name="Sun Q."/>
            <person name="Zhou Y."/>
        </authorList>
    </citation>
    <scope>NUCLEOTIDE SEQUENCE</scope>
    <source>
        <strain evidence="2">CGMCC 1.15179</strain>
    </source>
</reference>
<gene>
    <name evidence="2" type="ORF">GCM10011571_03370</name>
</gene>
<keyword evidence="3" id="KW-1185">Reference proteome</keyword>
<dbReference type="AlphaFoldDB" id="A0A8J2VE50"/>
<evidence type="ECO:0000313" key="3">
    <source>
        <dbReference type="Proteomes" id="UP000625210"/>
    </source>
</evidence>
<evidence type="ECO:0000313" key="2">
    <source>
        <dbReference type="EMBL" id="GGE05610.1"/>
    </source>
</evidence>
<reference evidence="2" key="1">
    <citation type="journal article" date="2014" name="Int. J. Syst. Evol. Microbiol.">
        <title>Complete genome sequence of Corynebacterium casei LMG S-19264T (=DSM 44701T), isolated from a smear-ripened cheese.</title>
        <authorList>
            <consortium name="US DOE Joint Genome Institute (JGI-PGF)"/>
            <person name="Walter F."/>
            <person name="Albersmeier A."/>
            <person name="Kalinowski J."/>
            <person name="Ruckert C."/>
        </authorList>
    </citation>
    <scope>NUCLEOTIDE SEQUENCE</scope>
    <source>
        <strain evidence="2">CGMCC 1.15179</strain>
    </source>
</reference>
<proteinExistence type="predicted"/>
<name>A0A8J2VE50_9BACL</name>
<comment type="caution">
    <text evidence="2">The sequence shown here is derived from an EMBL/GenBank/DDBJ whole genome shotgun (WGS) entry which is preliminary data.</text>
</comment>
<dbReference type="Proteomes" id="UP000625210">
    <property type="component" value="Unassembled WGS sequence"/>
</dbReference>
<keyword evidence="1" id="KW-0472">Membrane</keyword>
<feature type="transmembrane region" description="Helical" evidence="1">
    <location>
        <begin position="16"/>
        <end position="34"/>
    </location>
</feature>
<organism evidence="2 3">
    <name type="scientific">Marinithermofilum abyssi</name>
    <dbReference type="NCBI Taxonomy" id="1571185"/>
    <lineage>
        <taxon>Bacteria</taxon>
        <taxon>Bacillati</taxon>
        <taxon>Bacillota</taxon>
        <taxon>Bacilli</taxon>
        <taxon>Bacillales</taxon>
        <taxon>Thermoactinomycetaceae</taxon>
        <taxon>Marinithermofilum</taxon>
    </lineage>
</organism>
<dbReference type="EMBL" id="BMHQ01000001">
    <property type="protein sequence ID" value="GGE05610.1"/>
    <property type="molecule type" value="Genomic_DNA"/>
</dbReference>
<sequence length="63" mass="6949">MDPHPFRLIQAGKRSTAGVFLAVKAGLVVIMGIQVDDAHLAPYAIITTWVFRVHLVFCLRSNS</sequence>